<keyword evidence="2" id="KW-0677">Repeat</keyword>
<dbReference type="PANTHER" id="PTHR47939">
    <property type="entry name" value="MEMBRANE-ASSOCIATED SALT-INDUCIBLE PROTEIN-LIKE"/>
    <property type="match status" value="1"/>
</dbReference>
<feature type="repeat" description="PPR" evidence="3">
    <location>
        <begin position="504"/>
        <end position="538"/>
    </location>
</feature>
<name>A0AAN9FJA8_CROPI</name>
<dbReference type="EMBL" id="JAYWIO010000003">
    <property type="protein sequence ID" value="KAK7273958.1"/>
    <property type="molecule type" value="Genomic_DNA"/>
</dbReference>
<feature type="chain" id="PRO_5042856601" description="Pentatricopeptide repeat-containing protein" evidence="4">
    <location>
        <begin position="28"/>
        <end position="639"/>
    </location>
</feature>
<feature type="repeat" description="PPR" evidence="3">
    <location>
        <begin position="434"/>
        <end position="468"/>
    </location>
</feature>
<dbReference type="InterPro" id="IPR011990">
    <property type="entry name" value="TPR-like_helical_dom_sf"/>
</dbReference>
<feature type="repeat" description="PPR" evidence="3">
    <location>
        <begin position="295"/>
        <end position="329"/>
    </location>
</feature>
<feature type="repeat" description="PPR" evidence="3">
    <location>
        <begin position="469"/>
        <end position="503"/>
    </location>
</feature>
<feature type="signal peptide" evidence="4">
    <location>
        <begin position="1"/>
        <end position="27"/>
    </location>
</feature>
<feature type="repeat" description="PPR" evidence="3">
    <location>
        <begin position="539"/>
        <end position="573"/>
    </location>
</feature>
<dbReference type="PROSITE" id="PS51375">
    <property type="entry name" value="PPR"/>
    <property type="match status" value="5"/>
</dbReference>
<proteinExistence type="inferred from homology"/>
<comment type="caution">
    <text evidence="5">The sequence shown here is derived from an EMBL/GenBank/DDBJ whole genome shotgun (WGS) entry which is preliminary data.</text>
</comment>
<evidence type="ECO:0000256" key="3">
    <source>
        <dbReference type="PROSITE-ProRule" id="PRU00708"/>
    </source>
</evidence>
<accession>A0AAN9FJA8</accession>
<gene>
    <name evidence="5" type="ORF">RIF29_15026</name>
</gene>
<evidence type="ECO:0000256" key="2">
    <source>
        <dbReference type="ARBA" id="ARBA00022737"/>
    </source>
</evidence>
<dbReference type="Proteomes" id="UP001372338">
    <property type="component" value="Unassembled WGS sequence"/>
</dbReference>
<protein>
    <recommendedName>
        <fullName evidence="7">Pentatricopeptide repeat-containing protein</fullName>
    </recommendedName>
</protein>
<keyword evidence="4" id="KW-0732">Signal</keyword>
<evidence type="ECO:0000256" key="4">
    <source>
        <dbReference type="SAM" id="SignalP"/>
    </source>
</evidence>
<dbReference type="InterPro" id="IPR002885">
    <property type="entry name" value="PPR_rpt"/>
</dbReference>
<dbReference type="AlphaFoldDB" id="A0AAN9FJA8"/>
<evidence type="ECO:0000313" key="6">
    <source>
        <dbReference type="Proteomes" id="UP001372338"/>
    </source>
</evidence>
<dbReference type="Pfam" id="PF13041">
    <property type="entry name" value="PPR_2"/>
    <property type="match status" value="1"/>
</dbReference>
<sequence>MIPHHIHVCKTQPHSTVFLFQTTFVMAISCSADWSLACTKCCRTTHVHAFIPTYHLNSFYTVSCSNPRLLFHANFSASHTPILEEASSNNNNTTTPLVHVDVNLAYAQRYSKLGTDENLNEFLCGLFEDPKTEGLAYEYYQRLKERPEFRPVRSTLNHVIRYLLRLKKWDLILSVSDDFKIYHVLPDKATCSSLISICIKHRKFKIAELLLHAFQSDCEVAVLAFGSAMRGYNMLHMYRSTVLVYELAKSSEFVLDSRGYLHIMEAYLKLGDSKRVVELFHEFESRNLRDSTRYLAKVYSILCESLGKSGRAFEALEYFREMSKKGVFDYSIYSTLIRSFASSRKVDVAEQLVREAKRKTVIRDPEVYLKLVIMYVEEGLLEKTLEVVKAMNDADVKVSDVVLCAVVNGFGKRRGFFSAVIVFEQLVSQGYEPGQVTYASIINACCRLGQYSKAEKLFSEMERKGFDKCVVAYSSMVVMYGKTGRLSNAMRLVAKMKERGCKPNVWVYNSLIDMHGRAKNLRQIEKLLNEMKRRKVAPDKVTYTSIIGAYNMAGEFETCVKLFNEYRNNGGVIDRVLAGIMVGVYSKVSQVDELVRLLQDMKVDGTRLDQRLYQSALNALTEAGLQLQARWLTESFHLT</sequence>
<evidence type="ECO:0000313" key="5">
    <source>
        <dbReference type="EMBL" id="KAK7273958.1"/>
    </source>
</evidence>
<keyword evidence="6" id="KW-1185">Reference proteome</keyword>
<comment type="similarity">
    <text evidence="1">Belongs to the PPR family. P subfamily.</text>
</comment>
<dbReference type="InterPro" id="IPR050667">
    <property type="entry name" value="PPR-containing_protein"/>
</dbReference>
<dbReference type="PANTHER" id="PTHR47939:SF5">
    <property type="entry name" value="PENTACOTRIPEPTIDE-REPEAT REGION OF PRORP DOMAIN-CONTAINING PROTEIN"/>
    <property type="match status" value="1"/>
</dbReference>
<reference evidence="5 6" key="1">
    <citation type="submission" date="2024-01" db="EMBL/GenBank/DDBJ databases">
        <title>The genomes of 5 underutilized Papilionoideae crops provide insights into root nodulation and disease resistanc.</title>
        <authorList>
            <person name="Yuan L."/>
        </authorList>
    </citation>
    <scope>NUCLEOTIDE SEQUENCE [LARGE SCALE GENOMIC DNA]</scope>
    <source>
        <strain evidence="5">ZHUSHIDOU_FW_LH</strain>
        <tissue evidence="5">Leaf</tissue>
    </source>
</reference>
<evidence type="ECO:0008006" key="7">
    <source>
        <dbReference type="Google" id="ProtNLM"/>
    </source>
</evidence>
<organism evidence="5 6">
    <name type="scientific">Crotalaria pallida</name>
    <name type="common">Smooth rattlebox</name>
    <name type="synonym">Crotalaria striata</name>
    <dbReference type="NCBI Taxonomy" id="3830"/>
    <lineage>
        <taxon>Eukaryota</taxon>
        <taxon>Viridiplantae</taxon>
        <taxon>Streptophyta</taxon>
        <taxon>Embryophyta</taxon>
        <taxon>Tracheophyta</taxon>
        <taxon>Spermatophyta</taxon>
        <taxon>Magnoliopsida</taxon>
        <taxon>eudicotyledons</taxon>
        <taxon>Gunneridae</taxon>
        <taxon>Pentapetalae</taxon>
        <taxon>rosids</taxon>
        <taxon>fabids</taxon>
        <taxon>Fabales</taxon>
        <taxon>Fabaceae</taxon>
        <taxon>Papilionoideae</taxon>
        <taxon>50 kb inversion clade</taxon>
        <taxon>genistoids sensu lato</taxon>
        <taxon>core genistoids</taxon>
        <taxon>Crotalarieae</taxon>
        <taxon>Crotalaria</taxon>
    </lineage>
</organism>
<dbReference type="Gene3D" id="1.25.40.10">
    <property type="entry name" value="Tetratricopeptide repeat domain"/>
    <property type="match status" value="4"/>
</dbReference>
<dbReference type="Pfam" id="PF01535">
    <property type="entry name" value="PPR"/>
    <property type="match status" value="6"/>
</dbReference>
<dbReference type="SUPFAM" id="SSF81901">
    <property type="entry name" value="HCP-like"/>
    <property type="match status" value="1"/>
</dbReference>
<dbReference type="NCBIfam" id="TIGR00756">
    <property type="entry name" value="PPR"/>
    <property type="match status" value="5"/>
</dbReference>
<evidence type="ECO:0000256" key="1">
    <source>
        <dbReference type="ARBA" id="ARBA00007626"/>
    </source>
</evidence>